<dbReference type="PANTHER" id="PTHR45677">
    <property type="entry name" value="GLUTAMATE DECARBOXYLASE-RELATED"/>
    <property type="match status" value="1"/>
</dbReference>
<keyword evidence="3" id="KW-0210">Decarboxylase</keyword>
<sequence length="511" mass="56869">MRRKIEDVREYFVNPKEPESAQDLAQLGAQAIETMAEIYAKRGNLTTKSESDSDLEEVVRELLAREATTRIFDDRFMGQIHPQGNKVGILANLIAAYMNTNTIVKEVSSAEHQMETEATRWLMEMFGYDPETGSGNITVDGTTANIAALWAARESALKRRRQLGLGYPQHKFLILTNEMGHYSIQKAAKLMGMGVISLPRDHFKTDINATEELLARMGKDVVTSRVAAIVALAGETETGLVDDLEGLADIAQHYGIHLHADAAYGGPFILSRNGHLFTGIDQADSITIDPHKMLYTPYEAGAVLFRDRRVHALIENHARYLDHSGSGLLGDPERRNFGLSARLEGSLGSGGVMATWATMRLLGYEGIATILDHTLELVNHAYLLSSHSDVLEPLHKPEINTLLIGLRGEIKMDDLNQTGQQKVRQLNATKPAFSRQPESEPHCARNLLVELVQAELDAEGYYVSYNGEVDQGKAAFRVVPTHPYTECSDVEEVIYRLDHKVSQYLNRNHHE</sequence>
<dbReference type="Gene3D" id="3.90.1150.10">
    <property type="entry name" value="Aspartate Aminotransferase, domain 1"/>
    <property type="match status" value="1"/>
</dbReference>
<comment type="caution">
    <text evidence="8">The sequence shown here is derived from an EMBL/GenBank/DDBJ whole genome shotgun (WGS) entry which is preliminary data.</text>
</comment>
<protein>
    <recommendedName>
        <fullName evidence="10">Pyridoxal-dependent decarboxylase</fullName>
    </recommendedName>
</protein>
<evidence type="ECO:0008006" key="10">
    <source>
        <dbReference type="Google" id="ProtNLM"/>
    </source>
</evidence>
<organism evidence="8 9">
    <name type="scientific">Candidatus Collierbacteria bacterium RIFOXYB1_FULL_49_13</name>
    <dbReference type="NCBI Taxonomy" id="1817728"/>
    <lineage>
        <taxon>Bacteria</taxon>
        <taxon>Candidatus Collieribacteriota</taxon>
    </lineage>
</organism>
<dbReference type="Proteomes" id="UP000176682">
    <property type="component" value="Unassembled WGS sequence"/>
</dbReference>
<proteinExistence type="inferred from homology"/>
<dbReference type="InterPro" id="IPR015422">
    <property type="entry name" value="PyrdxlP-dep_Trfase_small"/>
</dbReference>
<dbReference type="GO" id="GO:0019752">
    <property type="term" value="P:carboxylic acid metabolic process"/>
    <property type="evidence" value="ECO:0007669"/>
    <property type="project" value="InterPro"/>
</dbReference>
<evidence type="ECO:0000256" key="1">
    <source>
        <dbReference type="ARBA" id="ARBA00001933"/>
    </source>
</evidence>
<feature type="modified residue" description="N6-(pyridoxal phosphate)lysine" evidence="6">
    <location>
        <position position="292"/>
    </location>
</feature>
<dbReference type="AlphaFoldDB" id="A0A1F5FJU6"/>
<dbReference type="PROSITE" id="PS00392">
    <property type="entry name" value="DDC_GAD_HDC_YDC"/>
    <property type="match status" value="1"/>
</dbReference>
<evidence type="ECO:0000256" key="5">
    <source>
        <dbReference type="ARBA" id="ARBA00023239"/>
    </source>
</evidence>
<accession>A0A1F5FJU6</accession>
<dbReference type="Gene3D" id="3.40.640.10">
    <property type="entry name" value="Type I PLP-dependent aspartate aminotransferase-like (Major domain)"/>
    <property type="match status" value="1"/>
</dbReference>
<dbReference type="GO" id="GO:0016831">
    <property type="term" value="F:carboxy-lyase activity"/>
    <property type="evidence" value="ECO:0007669"/>
    <property type="project" value="UniProtKB-KW"/>
</dbReference>
<dbReference type="Pfam" id="PF00282">
    <property type="entry name" value="Pyridoxal_deC"/>
    <property type="match status" value="1"/>
</dbReference>
<dbReference type="PANTHER" id="PTHR45677:SF8">
    <property type="entry name" value="CYSTEINE SULFINIC ACID DECARBOXYLASE"/>
    <property type="match status" value="1"/>
</dbReference>
<dbReference type="GO" id="GO:0005737">
    <property type="term" value="C:cytoplasm"/>
    <property type="evidence" value="ECO:0007669"/>
    <property type="project" value="TreeGrafter"/>
</dbReference>
<evidence type="ECO:0000313" key="9">
    <source>
        <dbReference type="Proteomes" id="UP000176682"/>
    </source>
</evidence>
<dbReference type="EMBL" id="MFAM01000006">
    <property type="protein sequence ID" value="OGD79886.1"/>
    <property type="molecule type" value="Genomic_DNA"/>
</dbReference>
<dbReference type="GO" id="GO:0030170">
    <property type="term" value="F:pyridoxal phosphate binding"/>
    <property type="evidence" value="ECO:0007669"/>
    <property type="project" value="InterPro"/>
</dbReference>
<dbReference type="SUPFAM" id="SSF53383">
    <property type="entry name" value="PLP-dependent transferases"/>
    <property type="match status" value="1"/>
</dbReference>
<evidence type="ECO:0000256" key="2">
    <source>
        <dbReference type="ARBA" id="ARBA00009533"/>
    </source>
</evidence>
<dbReference type="InterPro" id="IPR002129">
    <property type="entry name" value="PyrdxlP-dep_de-COase"/>
</dbReference>
<comment type="cofactor">
    <cofactor evidence="1 6 7">
        <name>pyridoxal 5'-phosphate</name>
        <dbReference type="ChEBI" id="CHEBI:597326"/>
    </cofactor>
</comment>
<evidence type="ECO:0000256" key="6">
    <source>
        <dbReference type="PIRSR" id="PIRSR602129-50"/>
    </source>
</evidence>
<comment type="similarity">
    <text evidence="2 7">Belongs to the group II decarboxylase family.</text>
</comment>
<evidence type="ECO:0000256" key="4">
    <source>
        <dbReference type="ARBA" id="ARBA00022898"/>
    </source>
</evidence>
<dbReference type="InterPro" id="IPR015424">
    <property type="entry name" value="PyrdxlP-dep_Trfase"/>
</dbReference>
<evidence type="ECO:0000256" key="7">
    <source>
        <dbReference type="RuleBase" id="RU000382"/>
    </source>
</evidence>
<reference evidence="8 9" key="1">
    <citation type="journal article" date="2016" name="Nat. Commun.">
        <title>Thousands of microbial genomes shed light on interconnected biogeochemical processes in an aquifer system.</title>
        <authorList>
            <person name="Anantharaman K."/>
            <person name="Brown C.T."/>
            <person name="Hug L.A."/>
            <person name="Sharon I."/>
            <person name="Castelle C.J."/>
            <person name="Probst A.J."/>
            <person name="Thomas B.C."/>
            <person name="Singh A."/>
            <person name="Wilkins M.J."/>
            <person name="Karaoz U."/>
            <person name="Brodie E.L."/>
            <person name="Williams K.H."/>
            <person name="Hubbard S.S."/>
            <person name="Banfield J.F."/>
        </authorList>
    </citation>
    <scope>NUCLEOTIDE SEQUENCE [LARGE SCALE GENOMIC DNA]</scope>
</reference>
<evidence type="ECO:0000313" key="8">
    <source>
        <dbReference type="EMBL" id="OGD79886.1"/>
    </source>
</evidence>
<evidence type="ECO:0000256" key="3">
    <source>
        <dbReference type="ARBA" id="ARBA00022793"/>
    </source>
</evidence>
<keyword evidence="4 6" id="KW-0663">Pyridoxal phosphate</keyword>
<keyword evidence="5 7" id="KW-0456">Lyase</keyword>
<gene>
    <name evidence="8" type="ORF">A2368_03175</name>
</gene>
<name>A0A1F5FJU6_9BACT</name>
<dbReference type="InterPro" id="IPR015421">
    <property type="entry name" value="PyrdxlP-dep_Trfase_major"/>
</dbReference>
<dbReference type="InterPro" id="IPR021115">
    <property type="entry name" value="Pyridoxal-P_BS"/>
</dbReference>